<dbReference type="EMBL" id="JAKXMK010000038">
    <property type="protein sequence ID" value="MCH6170998.1"/>
    <property type="molecule type" value="Genomic_DNA"/>
</dbReference>
<dbReference type="PANTHER" id="PTHR30055">
    <property type="entry name" value="HTH-TYPE TRANSCRIPTIONAL REGULATOR RUTR"/>
    <property type="match status" value="1"/>
</dbReference>
<name>A0ABS9TRF4_9PSEU</name>
<dbReference type="Proteomes" id="UP001299970">
    <property type="component" value="Unassembled WGS sequence"/>
</dbReference>
<dbReference type="InterPro" id="IPR001647">
    <property type="entry name" value="HTH_TetR"/>
</dbReference>
<dbReference type="InterPro" id="IPR050109">
    <property type="entry name" value="HTH-type_TetR-like_transc_reg"/>
</dbReference>
<gene>
    <name evidence="4" type="ORF">MMF94_35300</name>
</gene>
<comment type="caution">
    <text evidence="4">The sequence shown here is derived from an EMBL/GenBank/DDBJ whole genome shotgun (WGS) entry which is preliminary data.</text>
</comment>
<organism evidence="4 5">
    <name type="scientific">Pseudonocardia alaniniphila</name>
    <dbReference type="NCBI Taxonomy" id="75291"/>
    <lineage>
        <taxon>Bacteria</taxon>
        <taxon>Bacillati</taxon>
        <taxon>Actinomycetota</taxon>
        <taxon>Actinomycetes</taxon>
        <taxon>Pseudonocardiales</taxon>
        <taxon>Pseudonocardiaceae</taxon>
        <taxon>Pseudonocardia</taxon>
    </lineage>
</organism>
<evidence type="ECO:0000313" key="4">
    <source>
        <dbReference type="EMBL" id="MCH6170998.1"/>
    </source>
</evidence>
<protein>
    <submittedName>
        <fullName evidence="4">TetR/AcrR family transcriptional regulator</fullName>
    </submittedName>
</protein>
<dbReference type="SUPFAM" id="SSF46689">
    <property type="entry name" value="Homeodomain-like"/>
    <property type="match status" value="1"/>
</dbReference>
<evidence type="ECO:0000259" key="3">
    <source>
        <dbReference type="PROSITE" id="PS50977"/>
    </source>
</evidence>
<dbReference type="RefSeq" id="WP_241041805.1">
    <property type="nucleotide sequence ID" value="NZ_BAAAJF010000029.1"/>
</dbReference>
<dbReference type="Pfam" id="PF00440">
    <property type="entry name" value="TetR_N"/>
    <property type="match status" value="1"/>
</dbReference>
<proteinExistence type="predicted"/>
<reference evidence="4 5" key="1">
    <citation type="submission" date="2022-03" db="EMBL/GenBank/DDBJ databases">
        <title>Pseudonocardia alaer sp. nov., a novel actinomycete isolated from reed forest soil.</title>
        <authorList>
            <person name="Wang L."/>
        </authorList>
    </citation>
    <scope>NUCLEOTIDE SEQUENCE [LARGE SCALE GENOMIC DNA]</scope>
    <source>
        <strain evidence="4 5">Y-16303</strain>
    </source>
</reference>
<dbReference type="Gene3D" id="1.10.357.10">
    <property type="entry name" value="Tetracycline Repressor, domain 2"/>
    <property type="match status" value="1"/>
</dbReference>
<feature type="DNA-binding region" description="H-T-H motif" evidence="2">
    <location>
        <begin position="37"/>
        <end position="56"/>
    </location>
</feature>
<evidence type="ECO:0000313" key="5">
    <source>
        <dbReference type="Proteomes" id="UP001299970"/>
    </source>
</evidence>
<evidence type="ECO:0000256" key="1">
    <source>
        <dbReference type="ARBA" id="ARBA00023125"/>
    </source>
</evidence>
<keyword evidence="5" id="KW-1185">Reference proteome</keyword>
<sequence length="213" mass="22983">MRSYNSPRRRDAALATREAILESGRRLFLANGFAQVTVADIAKDARVAVPTVYGSTGGKAAILEALLAPAAADPAVEQTLTGIAATDDPRTVIAITAAGTRQTHERHWELVWNLLYRNLTEPSAAPVLDANKAAYLSALTAVADRLAALNALKPELDRTAVVDLLWFYLGRPAWYTLVGERGWDFDRAETWLADAAQHALLHTLPTSPGQGLS</sequence>
<dbReference type="InterPro" id="IPR009057">
    <property type="entry name" value="Homeodomain-like_sf"/>
</dbReference>
<keyword evidence="1 2" id="KW-0238">DNA-binding</keyword>
<dbReference type="PROSITE" id="PS50977">
    <property type="entry name" value="HTH_TETR_2"/>
    <property type="match status" value="1"/>
</dbReference>
<dbReference type="PANTHER" id="PTHR30055:SF184">
    <property type="entry name" value="HTH-TYPE TRANSCRIPTIONAL REGULATOR ETHR"/>
    <property type="match status" value="1"/>
</dbReference>
<evidence type="ECO:0000256" key="2">
    <source>
        <dbReference type="PROSITE-ProRule" id="PRU00335"/>
    </source>
</evidence>
<accession>A0ABS9TRF4</accession>
<feature type="domain" description="HTH tetR-type" evidence="3">
    <location>
        <begin position="14"/>
        <end position="74"/>
    </location>
</feature>